<evidence type="ECO:0000256" key="1">
    <source>
        <dbReference type="ARBA" id="ARBA00004186"/>
    </source>
</evidence>
<proteinExistence type="inferred from homology"/>
<protein>
    <recommendedName>
        <fullName evidence="14">HAUS augmin-like complex subunit 1</fullName>
    </recommendedName>
</protein>
<feature type="coiled-coil region" evidence="10">
    <location>
        <begin position="59"/>
        <end position="86"/>
    </location>
</feature>
<keyword evidence="7 10" id="KW-0175">Coiled coil</keyword>
<evidence type="ECO:0000256" key="11">
    <source>
        <dbReference type="SAM" id="MobiDB-lite"/>
    </source>
</evidence>
<evidence type="ECO:0000256" key="4">
    <source>
        <dbReference type="ARBA" id="ARBA00022618"/>
    </source>
</evidence>
<dbReference type="GO" id="GO:0005819">
    <property type="term" value="C:spindle"/>
    <property type="evidence" value="ECO:0007669"/>
    <property type="project" value="UniProtKB-SubCell"/>
</dbReference>
<evidence type="ECO:0000313" key="12">
    <source>
        <dbReference type="EMBL" id="KAF2459490.1"/>
    </source>
</evidence>
<evidence type="ECO:0000256" key="5">
    <source>
        <dbReference type="ARBA" id="ARBA00022701"/>
    </source>
</evidence>
<dbReference type="InterPro" id="IPR026243">
    <property type="entry name" value="HAUS1"/>
</dbReference>
<dbReference type="GO" id="GO:0005829">
    <property type="term" value="C:cytosol"/>
    <property type="evidence" value="ECO:0007669"/>
    <property type="project" value="TreeGrafter"/>
</dbReference>
<dbReference type="OrthoDB" id="5372507at2759"/>
<gene>
    <name evidence="12" type="ORF">BDY21DRAFT_191535</name>
</gene>
<comment type="similarity">
    <text evidence="2">Belongs to the HAUS1 family.</text>
</comment>
<feature type="region of interest" description="Disordered" evidence="11">
    <location>
        <begin position="210"/>
        <end position="236"/>
    </location>
</feature>
<dbReference type="PANTHER" id="PTHR31570">
    <property type="entry name" value="HAUS AUGMIN-LIKE COMPLEX SUBUNIT 1"/>
    <property type="match status" value="1"/>
</dbReference>
<evidence type="ECO:0000256" key="2">
    <source>
        <dbReference type="ARBA" id="ARBA00005479"/>
    </source>
</evidence>
<feature type="region of interest" description="Disordered" evidence="11">
    <location>
        <begin position="1"/>
        <end position="24"/>
    </location>
</feature>
<dbReference type="GO" id="GO:0051225">
    <property type="term" value="P:spindle assembly"/>
    <property type="evidence" value="ECO:0007669"/>
    <property type="project" value="InterPro"/>
</dbReference>
<keyword evidence="4" id="KW-0132">Cell division</keyword>
<keyword evidence="3" id="KW-0963">Cytoplasm</keyword>
<keyword evidence="9" id="KW-0131">Cell cycle</keyword>
<evidence type="ECO:0008006" key="14">
    <source>
        <dbReference type="Google" id="ProtNLM"/>
    </source>
</evidence>
<evidence type="ECO:0000256" key="8">
    <source>
        <dbReference type="ARBA" id="ARBA00023212"/>
    </source>
</evidence>
<dbReference type="GO" id="GO:0005874">
    <property type="term" value="C:microtubule"/>
    <property type="evidence" value="ECO:0007669"/>
    <property type="project" value="UniProtKB-KW"/>
</dbReference>
<reference evidence="12" key="1">
    <citation type="journal article" date="2020" name="Stud. Mycol.">
        <title>101 Dothideomycetes genomes: a test case for predicting lifestyles and emergence of pathogens.</title>
        <authorList>
            <person name="Haridas S."/>
            <person name="Albert R."/>
            <person name="Binder M."/>
            <person name="Bloem J."/>
            <person name="Labutti K."/>
            <person name="Salamov A."/>
            <person name="Andreopoulos B."/>
            <person name="Baker S."/>
            <person name="Barry K."/>
            <person name="Bills G."/>
            <person name="Bluhm B."/>
            <person name="Cannon C."/>
            <person name="Castanera R."/>
            <person name="Culley D."/>
            <person name="Daum C."/>
            <person name="Ezra D."/>
            <person name="Gonzalez J."/>
            <person name="Henrissat B."/>
            <person name="Kuo A."/>
            <person name="Liang C."/>
            <person name="Lipzen A."/>
            <person name="Lutzoni F."/>
            <person name="Magnuson J."/>
            <person name="Mondo S."/>
            <person name="Nolan M."/>
            <person name="Ohm R."/>
            <person name="Pangilinan J."/>
            <person name="Park H.-J."/>
            <person name="Ramirez L."/>
            <person name="Alfaro M."/>
            <person name="Sun H."/>
            <person name="Tritt A."/>
            <person name="Yoshinaga Y."/>
            <person name="Zwiers L.-H."/>
            <person name="Turgeon B."/>
            <person name="Goodwin S."/>
            <person name="Spatafora J."/>
            <person name="Crous P."/>
            <person name="Grigoriev I."/>
        </authorList>
    </citation>
    <scope>NUCLEOTIDE SEQUENCE</scope>
    <source>
        <strain evidence="12">ATCC 16933</strain>
    </source>
</reference>
<sequence>MDDSGLDPSAFFSPSKARQQRAQAQDWQQVDSWLAKIYHGRTIPSFERNEDTLKALLALATANERADEEAELVEELQQEALKEIENDSSNPDVEVYDTITDALTPEAHGNLDALSRAAVVLDVPRAHPESIASALIPHTHTQSTLSIHLATLQHLASTLETTLETLHAHLSALQSSAFAPPSALANQTVDWTRKTKALRAKLREYEDRLATLSPDYRGPASPSKGGGKRGSKQPTVTIGGLVEREAEVKGLIERVGDLERRVGAFKGLPDRKEEARKEVEKARRRLEELRAERDRLFEELVE</sequence>
<evidence type="ECO:0000256" key="10">
    <source>
        <dbReference type="SAM" id="Coils"/>
    </source>
</evidence>
<evidence type="ECO:0000256" key="9">
    <source>
        <dbReference type="ARBA" id="ARBA00023306"/>
    </source>
</evidence>
<feature type="coiled-coil region" evidence="10">
    <location>
        <begin position="241"/>
        <end position="299"/>
    </location>
</feature>
<dbReference type="PANTHER" id="PTHR31570:SF1">
    <property type="entry name" value="HAUS AUGMIN-LIKE COMPLEX SUBUNIT 1"/>
    <property type="match status" value="1"/>
</dbReference>
<organism evidence="12 13">
    <name type="scientific">Lineolata rhizophorae</name>
    <dbReference type="NCBI Taxonomy" id="578093"/>
    <lineage>
        <taxon>Eukaryota</taxon>
        <taxon>Fungi</taxon>
        <taxon>Dikarya</taxon>
        <taxon>Ascomycota</taxon>
        <taxon>Pezizomycotina</taxon>
        <taxon>Dothideomycetes</taxon>
        <taxon>Dothideomycetes incertae sedis</taxon>
        <taxon>Lineolatales</taxon>
        <taxon>Lineolataceae</taxon>
        <taxon>Lineolata</taxon>
    </lineage>
</organism>
<dbReference type="EMBL" id="MU001675">
    <property type="protein sequence ID" value="KAF2459490.1"/>
    <property type="molecule type" value="Genomic_DNA"/>
</dbReference>
<dbReference type="Pfam" id="PF25762">
    <property type="entry name" value="HAUS1"/>
    <property type="match status" value="1"/>
</dbReference>
<keyword evidence="6" id="KW-0498">Mitosis</keyword>
<evidence type="ECO:0000313" key="13">
    <source>
        <dbReference type="Proteomes" id="UP000799766"/>
    </source>
</evidence>
<dbReference type="GO" id="GO:0051301">
    <property type="term" value="P:cell division"/>
    <property type="evidence" value="ECO:0007669"/>
    <property type="project" value="UniProtKB-KW"/>
</dbReference>
<accession>A0A6A6P674</accession>
<evidence type="ECO:0000256" key="3">
    <source>
        <dbReference type="ARBA" id="ARBA00022490"/>
    </source>
</evidence>
<keyword evidence="13" id="KW-1185">Reference proteome</keyword>
<dbReference type="Proteomes" id="UP000799766">
    <property type="component" value="Unassembled WGS sequence"/>
</dbReference>
<name>A0A6A6P674_9PEZI</name>
<comment type="subcellular location">
    <subcellularLocation>
        <location evidence="1">Cytoplasm</location>
        <location evidence="1">Cytoskeleton</location>
        <location evidence="1">Spindle</location>
    </subcellularLocation>
</comment>
<evidence type="ECO:0000256" key="7">
    <source>
        <dbReference type="ARBA" id="ARBA00023054"/>
    </source>
</evidence>
<dbReference type="AlphaFoldDB" id="A0A6A6P674"/>
<evidence type="ECO:0000256" key="6">
    <source>
        <dbReference type="ARBA" id="ARBA00022776"/>
    </source>
</evidence>
<dbReference type="GO" id="GO:0070652">
    <property type="term" value="C:HAUS complex"/>
    <property type="evidence" value="ECO:0007669"/>
    <property type="project" value="InterPro"/>
</dbReference>
<keyword evidence="5" id="KW-0493">Microtubule</keyword>
<keyword evidence="8" id="KW-0206">Cytoskeleton</keyword>